<sequence>MKKIIYISLSILTIGLFSCSDDDSYSIAYVDDEVKTPLVGTIELNRAAAAPTTKMMEATVTIPQTFDVESIVEVTSESKFGNFLEIETFVEKSYITVPAGATSGVGLIRTAGDDEAVLDDFNGTANFASAFISGIALKQPEEGSIDDPYTMTSDTVSIAGVAYDSSMDPEEESLSISLDWLGPYNVNDLDLYVFNSNFSFLIGTETGDRFEGLIFNDPDDDIRPEDGNDYTVEIAIWDPNGNVTSPIPYRLVFTHPNGDTDIYLGEVDPAIGYIDPVNISKTTTIDDDDNEVITFVTSSAI</sequence>
<dbReference type="Proteomes" id="UP000295814">
    <property type="component" value="Unassembled WGS sequence"/>
</dbReference>
<evidence type="ECO:0000313" key="1">
    <source>
        <dbReference type="EMBL" id="TWO31649.1"/>
    </source>
</evidence>
<keyword evidence="2" id="KW-1185">Reference proteome</keyword>
<accession>A0A562YC21</accession>
<reference evidence="1 2" key="2">
    <citation type="submission" date="2019-07" db="EMBL/GenBank/DDBJ databases">
        <title>Seonamhaeicola sp. W255 draft genome.</title>
        <authorList>
            <person name="Zhang X.-Y."/>
            <person name="Zhang R."/>
            <person name="Zhong Y.-L."/>
            <person name="Du Z.-J."/>
        </authorList>
    </citation>
    <scope>NUCLEOTIDE SEQUENCE [LARGE SCALE GENOMIC DNA]</scope>
    <source>
        <strain evidence="1 2">W255</strain>
    </source>
</reference>
<gene>
    <name evidence="1" type="ORF">E1J38_012875</name>
</gene>
<dbReference type="AlphaFoldDB" id="A0A562YC21"/>
<proteinExistence type="predicted"/>
<reference evidence="1 2" key="1">
    <citation type="submission" date="2019-03" db="EMBL/GenBank/DDBJ databases">
        <authorList>
            <person name="Zhong Y.L."/>
        </authorList>
    </citation>
    <scope>NUCLEOTIDE SEQUENCE [LARGE SCALE GENOMIC DNA]</scope>
    <source>
        <strain evidence="1 2">W255</strain>
    </source>
</reference>
<dbReference type="RefSeq" id="WP_133357251.1">
    <property type="nucleotide sequence ID" value="NZ_SMZJ02000009.1"/>
</dbReference>
<evidence type="ECO:0000313" key="2">
    <source>
        <dbReference type="Proteomes" id="UP000295814"/>
    </source>
</evidence>
<dbReference type="PROSITE" id="PS51257">
    <property type="entry name" value="PROKAR_LIPOPROTEIN"/>
    <property type="match status" value="1"/>
</dbReference>
<organism evidence="1 2">
    <name type="scientific">Seonamhaeicola sediminis</name>
    <dbReference type="NCBI Taxonomy" id="2528206"/>
    <lineage>
        <taxon>Bacteria</taxon>
        <taxon>Pseudomonadati</taxon>
        <taxon>Bacteroidota</taxon>
        <taxon>Flavobacteriia</taxon>
        <taxon>Flavobacteriales</taxon>
        <taxon>Flavobacteriaceae</taxon>
    </lineage>
</organism>
<protein>
    <submittedName>
        <fullName evidence="1">Uncharacterized protein</fullName>
    </submittedName>
</protein>
<name>A0A562YC21_9FLAO</name>
<dbReference type="EMBL" id="SMZJ02000009">
    <property type="protein sequence ID" value="TWO31649.1"/>
    <property type="molecule type" value="Genomic_DNA"/>
</dbReference>
<comment type="caution">
    <text evidence="1">The sequence shown here is derived from an EMBL/GenBank/DDBJ whole genome shotgun (WGS) entry which is preliminary data.</text>
</comment>
<dbReference type="OrthoDB" id="1446930at2"/>